<feature type="region of interest" description="Disordered" evidence="7">
    <location>
        <begin position="96"/>
        <end position="117"/>
    </location>
</feature>
<organism evidence="9 10">
    <name type="scientific">Verticillium longisporum</name>
    <name type="common">Verticillium dahliae var. longisporum</name>
    <dbReference type="NCBI Taxonomy" id="100787"/>
    <lineage>
        <taxon>Eukaryota</taxon>
        <taxon>Fungi</taxon>
        <taxon>Dikarya</taxon>
        <taxon>Ascomycota</taxon>
        <taxon>Pezizomycotina</taxon>
        <taxon>Sordariomycetes</taxon>
        <taxon>Hypocreomycetidae</taxon>
        <taxon>Glomerellales</taxon>
        <taxon>Plectosphaerellaceae</taxon>
        <taxon>Verticillium</taxon>
    </lineage>
</organism>
<dbReference type="CDD" id="cd00067">
    <property type="entry name" value="GAL4"/>
    <property type="match status" value="2"/>
</dbReference>
<dbReference type="AlphaFoldDB" id="A0A0G4LLW7"/>
<feature type="domain" description="Zn(2)-C6 fungal-type" evidence="8">
    <location>
        <begin position="55"/>
        <end position="83"/>
    </location>
</feature>
<dbReference type="GO" id="GO:0000981">
    <property type="term" value="F:DNA-binding transcription factor activity, RNA polymerase II-specific"/>
    <property type="evidence" value="ECO:0007669"/>
    <property type="project" value="InterPro"/>
</dbReference>
<dbReference type="GO" id="GO:0008270">
    <property type="term" value="F:zinc ion binding"/>
    <property type="evidence" value="ECO:0007669"/>
    <property type="project" value="InterPro"/>
</dbReference>
<keyword evidence="2" id="KW-0862">Zinc</keyword>
<evidence type="ECO:0000256" key="4">
    <source>
        <dbReference type="ARBA" id="ARBA00023125"/>
    </source>
</evidence>
<accession>A0A0G4LLW7</accession>
<evidence type="ECO:0000259" key="8">
    <source>
        <dbReference type="PROSITE" id="PS50048"/>
    </source>
</evidence>
<evidence type="ECO:0000313" key="9">
    <source>
        <dbReference type="EMBL" id="CRK22690.1"/>
    </source>
</evidence>
<dbReference type="PROSITE" id="PS00463">
    <property type="entry name" value="ZN2_CY6_FUNGAL_1"/>
    <property type="match status" value="1"/>
</dbReference>
<sequence length="970" mass="109329">MPENNKLSALVRPPAPLPRPRPPRPLFKEIDPRAPPLPAPPLKKKRASRPKVRTGCLTCKIRRVKCDERKPTCARCHKADVECDGYFTKNETVASTTADPCHSSSEEASQPKGARQRHYHRPIRPRAGMPPSFLGVPLLEGLDVVYYDLFRHRLVPHLAGYRYKDLWSRIVLEAGMRDDCIRHCILAVGALTMAVAEVPASANDEPLRGGRPSVLAPWTHKQIVNEHHKHALRHHLKAVAGFRKSFQDPTTLSPRCVHLMTLILIVYEFMQGNNEGAKTLLNCGLALLRSSITLYEGSLEQSAPGHKEKEEDLDDIEHNLPCLAVMLDYSNQLARRDGQLYQLKCVPDDARLPQPGHDSMAKLMAYWGRFFTFSIVFISKATYVPRLDPRSTGTGPGARYRAAIRAKQKVFLAQLHRWTPVLREYARRLPALDVAARKELRVVRLYWLVLYVHFCCCHDPTDLAFDAFTAEFEEIVTETLELFSDDDKDGAGGNPSLTLGEGVASPLFFALRSCRDRAVRTRAAHAVGRIPWRDSGFDPQAMIVGKLGAVVMEEAARDANGFIPAEARWFWMGGEWHVGKRAVVATYVRHAPDELGRQVTKQLTLGVDDWGNICRLAGCCDEKKPECTQCLKYGVLCDSDTAVSAPAEPEPEPPRPEPEMELDMLDLELMFHWSTETCTTLTRNPTVNKFWQINVPKIGFRCDYVMRSMLSLAALHMAYVCPSREAELLERSVRHHEVATRGVAAVVTSVEQVSRAGDQQLADDLFLFSILTMFYAMSNSRDPGDVLLGTTSQGPDWILLFTGTRHLGGVSNSGHHPTSPLYPLIRVAIFRWTLTQKTYTHPYLDPLRARLAAATHIPANVRAVYDKAVHALHQSFGLFYVEKDEPLEGSIDLFIWVGNVIEDFLPMLREETPPQEALVIFSYFCMLPKKLPRQWWLNRWADSIKIRTYELLDAEHRTWVVEPTMIDGGG</sequence>
<keyword evidence="1" id="KW-0479">Metal-binding</keyword>
<dbReference type="Pfam" id="PF11951">
    <property type="entry name" value="Fungal_trans_2"/>
    <property type="match status" value="1"/>
</dbReference>
<dbReference type="InterPro" id="IPR052360">
    <property type="entry name" value="Transcr_Regulatory_Proteins"/>
</dbReference>
<proteinExistence type="predicted"/>
<dbReference type="InterPro" id="IPR001138">
    <property type="entry name" value="Zn2Cys6_DnaBD"/>
</dbReference>
<dbReference type="PANTHER" id="PTHR36206:SF4">
    <property type="entry name" value="HYPOTHETICAL CONSERVED PROTEIN (EUROFUNG)-RELATED"/>
    <property type="match status" value="1"/>
</dbReference>
<keyword evidence="4" id="KW-0238">DNA-binding</keyword>
<evidence type="ECO:0000256" key="6">
    <source>
        <dbReference type="ARBA" id="ARBA00023242"/>
    </source>
</evidence>
<feature type="region of interest" description="Disordered" evidence="7">
    <location>
        <begin position="1"/>
        <end position="49"/>
    </location>
</feature>
<dbReference type="Gene3D" id="4.10.240.10">
    <property type="entry name" value="Zn(2)-C6 fungal-type DNA-binding domain"/>
    <property type="match status" value="1"/>
</dbReference>
<evidence type="ECO:0000256" key="7">
    <source>
        <dbReference type="SAM" id="MobiDB-lite"/>
    </source>
</evidence>
<gene>
    <name evidence="9" type="ORF">BN1723_012728</name>
</gene>
<feature type="compositionally biased region" description="Pro residues" evidence="7">
    <location>
        <begin position="13"/>
        <end position="25"/>
    </location>
</feature>
<evidence type="ECO:0000256" key="5">
    <source>
        <dbReference type="ARBA" id="ARBA00023163"/>
    </source>
</evidence>
<dbReference type="InterPro" id="IPR021858">
    <property type="entry name" value="Fun_TF"/>
</dbReference>
<feature type="compositionally biased region" description="Polar residues" evidence="7">
    <location>
        <begin position="96"/>
        <end position="108"/>
    </location>
</feature>
<dbReference type="GO" id="GO:0003677">
    <property type="term" value="F:DNA binding"/>
    <property type="evidence" value="ECO:0007669"/>
    <property type="project" value="UniProtKB-KW"/>
</dbReference>
<dbReference type="InterPro" id="IPR036864">
    <property type="entry name" value="Zn2-C6_fun-type_DNA-bd_sf"/>
</dbReference>
<keyword evidence="5" id="KW-0804">Transcription</keyword>
<dbReference type="EMBL" id="CVQI01013558">
    <property type="protein sequence ID" value="CRK22690.1"/>
    <property type="molecule type" value="Genomic_DNA"/>
</dbReference>
<dbReference type="Proteomes" id="UP000045706">
    <property type="component" value="Unassembled WGS sequence"/>
</dbReference>
<protein>
    <recommendedName>
        <fullName evidence="8">Zn(2)-C6 fungal-type domain-containing protein</fullName>
    </recommendedName>
</protein>
<name>A0A0G4LLW7_VERLO</name>
<dbReference type="PANTHER" id="PTHR36206">
    <property type="entry name" value="ASPERCRYPTIN BIOSYNTHESIS CLUSTER-SPECIFIC TRANSCRIPTION REGULATOR ATNN-RELATED"/>
    <property type="match status" value="1"/>
</dbReference>
<dbReference type="SUPFAM" id="SSF57701">
    <property type="entry name" value="Zn2/Cys6 DNA-binding domain"/>
    <property type="match status" value="1"/>
</dbReference>
<evidence type="ECO:0000256" key="2">
    <source>
        <dbReference type="ARBA" id="ARBA00022833"/>
    </source>
</evidence>
<keyword evidence="6" id="KW-0539">Nucleus</keyword>
<reference evidence="10" key="1">
    <citation type="submission" date="2015-05" db="EMBL/GenBank/DDBJ databases">
        <authorList>
            <person name="Fogelqvist Johan"/>
        </authorList>
    </citation>
    <scope>NUCLEOTIDE SEQUENCE [LARGE SCALE GENOMIC DNA]</scope>
</reference>
<keyword evidence="3" id="KW-0805">Transcription regulation</keyword>
<evidence type="ECO:0000256" key="3">
    <source>
        <dbReference type="ARBA" id="ARBA00023015"/>
    </source>
</evidence>
<dbReference type="Pfam" id="PF00172">
    <property type="entry name" value="Zn_clus"/>
    <property type="match status" value="1"/>
</dbReference>
<dbReference type="PROSITE" id="PS50048">
    <property type="entry name" value="ZN2_CY6_FUNGAL_2"/>
    <property type="match status" value="1"/>
</dbReference>
<evidence type="ECO:0000256" key="1">
    <source>
        <dbReference type="ARBA" id="ARBA00022723"/>
    </source>
</evidence>
<evidence type="ECO:0000313" key="10">
    <source>
        <dbReference type="Proteomes" id="UP000045706"/>
    </source>
</evidence>
<dbReference type="SMART" id="SM00066">
    <property type="entry name" value="GAL4"/>
    <property type="match status" value="1"/>
</dbReference>